<protein>
    <submittedName>
        <fullName evidence="1">Copper chaperone PCu(A)C</fullName>
    </submittedName>
</protein>
<dbReference type="Gene3D" id="2.60.40.1890">
    <property type="entry name" value="PCu(A)C copper chaperone"/>
    <property type="match status" value="1"/>
</dbReference>
<organism evidence="1 2">
    <name type="scientific">Streptomyces hesseae</name>
    <dbReference type="NCBI Taxonomy" id="3075519"/>
    <lineage>
        <taxon>Bacteria</taxon>
        <taxon>Bacillati</taxon>
        <taxon>Actinomycetota</taxon>
        <taxon>Actinomycetes</taxon>
        <taxon>Kitasatosporales</taxon>
        <taxon>Streptomycetaceae</taxon>
        <taxon>Streptomyces</taxon>
    </lineage>
</organism>
<dbReference type="Proteomes" id="UP001180531">
    <property type="component" value="Unassembled WGS sequence"/>
</dbReference>
<evidence type="ECO:0000313" key="2">
    <source>
        <dbReference type="Proteomes" id="UP001180531"/>
    </source>
</evidence>
<gene>
    <name evidence="1" type="ORF">RM609_23000</name>
</gene>
<comment type="caution">
    <text evidence="1">The sequence shown here is derived from an EMBL/GenBank/DDBJ whole genome shotgun (WGS) entry which is preliminary data.</text>
</comment>
<dbReference type="InterPro" id="IPR007410">
    <property type="entry name" value="LpqE-like"/>
</dbReference>
<dbReference type="EMBL" id="JAVRFI010000016">
    <property type="protein sequence ID" value="MDT0451930.1"/>
    <property type="molecule type" value="Genomic_DNA"/>
</dbReference>
<name>A0ABU2SSW0_9ACTN</name>
<sequence length="165" mass="17521">MRPKKMNKTTVATATALPLVLAGGLLLITGCQSEKDRLSVSSDKPELSVSGAYLPQPAMADMAAAYFTVENDGGKADQLVEVTSPLSSDVTMHTTEGSQMKHAAKLEVPAKGKLSLSRGGTHLMLGKLDHKPQAGEKVEFTLRFATSAPIKIQVPVESASYRPKD</sequence>
<accession>A0ABU2SSW0</accession>
<dbReference type="RefSeq" id="WP_311613410.1">
    <property type="nucleotide sequence ID" value="NZ_JAVRFI010000016.1"/>
</dbReference>
<dbReference type="InterPro" id="IPR058248">
    <property type="entry name" value="Lxx211020-like"/>
</dbReference>
<keyword evidence="2" id="KW-1185">Reference proteome</keyword>
<dbReference type="Pfam" id="PF04314">
    <property type="entry name" value="PCuAC"/>
    <property type="match status" value="1"/>
</dbReference>
<dbReference type="PROSITE" id="PS51257">
    <property type="entry name" value="PROKAR_LIPOPROTEIN"/>
    <property type="match status" value="1"/>
</dbReference>
<dbReference type="InterPro" id="IPR036182">
    <property type="entry name" value="PCuAC_sf"/>
</dbReference>
<evidence type="ECO:0000313" key="1">
    <source>
        <dbReference type="EMBL" id="MDT0451930.1"/>
    </source>
</evidence>
<dbReference type="PANTHER" id="PTHR36302:SF1">
    <property type="entry name" value="COPPER CHAPERONE PCU(A)C"/>
    <property type="match status" value="1"/>
</dbReference>
<reference evidence="1" key="1">
    <citation type="submission" date="2024-05" db="EMBL/GenBank/DDBJ databases">
        <title>30 novel species of actinomycetes from the DSMZ collection.</title>
        <authorList>
            <person name="Nouioui I."/>
        </authorList>
    </citation>
    <scope>NUCLEOTIDE SEQUENCE</scope>
    <source>
        <strain evidence="1">DSM 40473</strain>
    </source>
</reference>
<dbReference type="PANTHER" id="PTHR36302">
    <property type="entry name" value="BLR7088 PROTEIN"/>
    <property type="match status" value="1"/>
</dbReference>
<dbReference type="SUPFAM" id="SSF110087">
    <property type="entry name" value="DR1885-like metal-binding protein"/>
    <property type="match status" value="1"/>
</dbReference>
<proteinExistence type="predicted"/>